<feature type="region of interest" description="Disordered" evidence="1">
    <location>
        <begin position="72"/>
        <end position="109"/>
    </location>
</feature>
<dbReference type="PANTHER" id="PTHR37331">
    <property type="entry name" value="YALI0F11671P"/>
    <property type="match status" value="1"/>
</dbReference>
<evidence type="ECO:0000256" key="1">
    <source>
        <dbReference type="SAM" id="MobiDB-lite"/>
    </source>
</evidence>
<comment type="caution">
    <text evidence="2">The sequence shown here is derived from an EMBL/GenBank/DDBJ whole genome shotgun (WGS) entry which is preliminary data.</text>
</comment>
<reference evidence="2" key="1">
    <citation type="submission" date="2021-02" db="EMBL/GenBank/DDBJ databases">
        <title>Psilocybe cubensis genome.</title>
        <authorList>
            <person name="Mckernan K.J."/>
            <person name="Crawford S."/>
            <person name="Trippe A."/>
            <person name="Kane L.T."/>
            <person name="Mclaughlin S."/>
        </authorList>
    </citation>
    <scope>NUCLEOTIDE SEQUENCE [LARGE SCALE GENOMIC DNA]</scope>
    <source>
        <strain evidence="2">MGC-MH-2018</strain>
    </source>
</reference>
<gene>
    <name evidence="2" type="ORF">JR316_006740</name>
</gene>
<feature type="compositionally biased region" description="Low complexity" evidence="1">
    <location>
        <begin position="81"/>
        <end position="97"/>
    </location>
</feature>
<evidence type="ECO:0000313" key="2">
    <source>
        <dbReference type="EMBL" id="KAG5168147.1"/>
    </source>
</evidence>
<sequence>MHAAVTPKASSSALRILRRDFTRVSSCRRLVTVVAGAGPVAGKSSSSPCRKASISLSRPSTLQHIISYTRTPRQHLRRSYTTTATGAAPSSPDTSPTQHEYEPEPESEINPITFADPHRPDLFYHYTPAPTPLSRVLPAFALSYLDALPPASAAGGEGSEAVIGWLPAQTIVEGEVEGEAIQGEGQGSTLDDFMGNDKFLSFLHATIQTALEQGQDDIWRDAAIAHGNGWMHIGDQRNIPALGRVGDPDDILASVLVQDGKIVPGTYQAMPSYRICTVDGVLQLTPGLAGCLKEALAQSWAAAAAADADQA</sequence>
<accession>A0A8H7XWI9</accession>
<dbReference type="EMBL" id="JAFIQS010000006">
    <property type="protein sequence ID" value="KAG5168147.1"/>
    <property type="molecule type" value="Genomic_DNA"/>
</dbReference>
<dbReference type="PANTHER" id="PTHR37331:SF1">
    <property type="entry name" value="YALI0F11671P"/>
    <property type="match status" value="1"/>
</dbReference>
<dbReference type="AlphaFoldDB" id="A0A8H7XWI9"/>
<name>A0A8H7XWI9_PSICU</name>
<proteinExistence type="predicted"/>
<organism evidence="2">
    <name type="scientific">Psilocybe cubensis</name>
    <name type="common">Psychedelic mushroom</name>
    <name type="synonym">Stropharia cubensis</name>
    <dbReference type="NCBI Taxonomy" id="181762"/>
    <lineage>
        <taxon>Eukaryota</taxon>
        <taxon>Fungi</taxon>
        <taxon>Dikarya</taxon>
        <taxon>Basidiomycota</taxon>
        <taxon>Agaricomycotina</taxon>
        <taxon>Agaricomycetes</taxon>
        <taxon>Agaricomycetidae</taxon>
        <taxon>Agaricales</taxon>
        <taxon>Agaricineae</taxon>
        <taxon>Strophariaceae</taxon>
        <taxon>Psilocybe</taxon>
    </lineage>
</organism>
<dbReference type="OrthoDB" id="5397701at2759"/>
<protein>
    <submittedName>
        <fullName evidence="2">Uncharacterized protein</fullName>
    </submittedName>
</protein>